<dbReference type="PANTHER" id="PTHR11214">
    <property type="entry name" value="BETA-1,3-N-ACETYLGLUCOSAMINYLTRANSFERASE"/>
    <property type="match status" value="1"/>
</dbReference>
<evidence type="ECO:0000256" key="6">
    <source>
        <dbReference type="ARBA" id="ARBA00022679"/>
    </source>
</evidence>
<keyword evidence="8" id="KW-0735">Signal-anchor</keyword>
<dbReference type="Gene3D" id="3.90.550.50">
    <property type="match status" value="1"/>
</dbReference>
<evidence type="ECO:0000256" key="5">
    <source>
        <dbReference type="ARBA" id="ARBA00022676"/>
    </source>
</evidence>
<dbReference type="GO" id="GO:0006493">
    <property type="term" value="P:protein O-linked glycosylation"/>
    <property type="evidence" value="ECO:0000318"/>
    <property type="project" value="GO_Central"/>
</dbReference>
<dbReference type="GO" id="GO:0000139">
    <property type="term" value="C:Golgi membrane"/>
    <property type="evidence" value="ECO:0000318"/>
    <property type="project" value="GO_Central"/>
</dbReference>
<dbReference type="InParanoid" id="W5NM08"/>
<evidence type="ECO:0000313" key="18">
    <source>
        <dbReference type="Ensembl" id="ENSLOCP00000021667.1"/>
    </source>
</evidence>
<dbReference type="GO" id="GO:0030311">
    <property type="term" value="P:poly-N-acetyllactosamine biosynthetic process"/>
    <property type="evidence" value="ECO:0000318"/>
    <property type="project" value="GO_Central"/>
</dbReference>
<dbReference type="EMBL" id="AHAT01029510">
    <property type="status" value="NOT_ANNOTATED_CDS"/>
    <property type="molecule type" value="Genomic_DNA"/>
</dbReference>
<dbReference type="Bgee" id="ENSLOCG00000017562">
    <property type="expression patterns" value="Expressed in intestine and 13 other cell types or tissues"/>
</dbReference>
<evidence type="ECO:0000256" key="10">
    <source>
        <dbReference type="ARBA" id="ARBA00023034"/>
    </source>
</evidence>
<keyword evidence="19" id="KW-1185">Reference proteome</keyword>
<evidence type="ECO:0000256" key="16">
    <source>
        <dbReference type="RuleBase" id="RU363063"/>
    </source>
</evidence>
<dbReference type="CTD" id="797513"/>
<keyword evidence="13" id="KW-0464">Manganese</keyword>
<feature type="compositionally biased region" description="Polar residues" evidence="17">
    <location>
        <begin position="73"/>
        <end position="88"/>
    </location>
</feature>
<evidence type="ECO:0000256" key="2">
    <source>
        <dbReference type="ARBA" id="ARBA00004323"/>
    </source>
</evidence>
<dbReference type="GO" id="GO:0008532">
    <property type="term" value="F:N-acetyllactosaminide beta-1,3-N-acetylglucosaminyltransferase activity"/>
    <property type="evidence" value="ECO:0007669"/>
    <property type="project" value="UniProtKB-EC"/>
</dbReference>
<keyword evidence="9" id="KW-1133">Transmembrane helix</keyword>
<evidence type="ECO:0000256" key="11">
    <source>
        <dbReference type="ARBA" id="ARBA00023136"/>
    </source>
</evidence>
<dbReference type="RefSeq" id="XP_015196268.1">
    <property type="nucleotide sequence ID" value="XM_015340782.1"/>
</dbReference>
<evidence type="ECO:0000256" key="9">
    <source>
        <dbReference type="ARBA" id="ARBA00022989"/>
    </source>
</evidence>
<dbReference type="GeneID" id="102684445"/>
<keyword evidence="7" id="KW-0812">Transmembrane</keyword>
<evidence type="ECO:0000256" key="4">
    <source>
        <dbReference type="ARBA" id="ARBA00008661"/>
    </source>
</evidence>
<evidence type="ECO:0000256" key="17">
    <source>
        <dbReference type="SAM" id="MobiDB-lite"/>
    </source>
</evidence>
<dbReference type="AlphaFoldDB" id="W5NM08"/>
<organism evidence="18 19">
    <name type="scientific">Lepisosteus oculatus</name>
    <name type="common">Spotted gar</name>
    <dbReference type="NCBI Taxonomy" id="7918"/>
    <lineage>
        <taxon>Eukaryota</taxon>
        <taxon>Metazoa</taxon>
        <taxon>Chordata</taxon>
        <taxon>Craniata</taxon>
        <taxon>Vertebrata</taxon>
        <taxon>Euteleostomi</taxon>
        <taxon>Actinopterygii</taxon>
        <taxon>Neopterygii</taxon>
        <taxon>Holostei</taxon>
        <taxon>Semionotiformes</taxon>
        <taxon>Lepisosteidae</taxon>
        <taxon>Lepisosteus</taxon>
    </lineage>
</organism>
<sequence>MKRNRYLIAIILCSFSLILFYSTLTLNERVRGGDQGGSPNPTPNSTHWLPARNETKGAWKNSPSPGPLDPNGKTKTSPSTARPQVQQVSISEQFRQAIPQSSAWWNRKQHESFQLLAAQQLDKSTQSQAACRLTSNALRAQIQDFDSYPALYRDFLQAEGCRDYALLIEQPGKCRSRFGGEGEEEIFLLLAIKSVPENFVRRQAVRESWGVEMEYDGLRVRTVFLLGTTSGEDDPDLTHLLSHEAQRHGDLLQWEFRDSFFNLTLKDNLFLQWVDRRCPRTHFIFKGDDDVFLNTPELLRYLRSLQPDQAGRLYMGHVVTQASPFRSAKSKYYVPQTFYEGAYPPYAGGGGFLFSGSLVRPLLRLSLYIPFFPIDDVYTGMCFQALGVAPVLHNGFQTFDIREQDRENACVHKSLLLVHQRSPQQMLRLRRALEDPGLRC</sequence>
<dbReference type="RefSeq" id="XP_015196270.1">
    <property type="nucleotide sequence ID" value="XM_015340784.1"/>
</dbReference>
<dbReference type="OMA" id="LQWDFHE"/>
<dbReference type="Proteomes" id="UP000018468">
    <property type="component" value="Linkage group LG2"/>
</dbReference>
<comment type="subcellular location">
    <subcellularLocation>
        <location evidence="2 16">Golgi apparatus membrane</location>
        <topology evidence="2 16">Single-pass type II membrane protein</topology>
    </subcellularLocation>
</comment>
<reference evidence="18" key="2">
    <citation type="submission" date="2025-08" db="UniProtKB">
        <authorList>
            <consortium name="Ensembl"/>
        </authorList>
    </citation>
    <scope>IDENTIFICATION</scope>
</reference>
<keyword evidence="6" id="KW-0808">Transferase</keyword>
<evidence type="ECO:0000256" key="8">
    <source>
        <dbReference type="ARBA" id="ARBA00022968"/>
    </source>
</evidence>
<dbReference type="RefSeq" id="XP_015196269.1">
    <property type="nucleotide sequence ID" value="XM_015340783.1"/>
</dbReference>
<comment type="cofactor">
    <cofactor evidence="1">
        <name>Mn(2+)</name>
        <dbReference type="ChEBI" id="CHEBI:29035"/>
    </cofactor>
</comment>
<feature type="region of interest" description="Disordered" evidence="17">
    <location>
        <begin position="55"/>
        <end position="88"/>
    </location>
</feature>
<reference evidence="19" key="1">
    <citation type="submission" date="2011-12" db="EMBL/GenBank/DDBJ databases">
        <title>The Draft Genome of Lepisosteus oculatus.</title>
        <authorList>
            <consortium name="The Broad Institute Genome Assembly &amp; Analysis Group"/>
            <consortium name="Computational R&amp;D Group"/>
            <consortium name="and Sequencing Platform"/>
            <person name="Di Palma F."/>
            <person name="Alfoldi J."/>
            <person name="Johnson J."/>
            <person name="Berlin A."/>
            <person name="Gnerre S."/>
            <person name="Jaffe D."/>
            <person name="MacCallum I."/>
            <person name="Young S."/>
            <person name="Walker B.J."/>
            <person name="Lander E.S."/>
            <person name="Lindblad-Toh K."/>
        </authorList>
    </citation>
    <scope>NUCLEOTIDE SEQUENCE [LARGE SCALE GENOMIC DNA]</scope>
</reference>
<evidence type="ECO:0000256" key="12">
    <source>
        <dbReference type="ARBA" id="ARBA00023180"/>
    </source>
</evidence>
<dbReference type="KEGG" id="loc:102684445"/>
<dbReference type="PANTHER" id="PTHR11214:SF87">
    <property type="entry name" value="UDP-GLCNAC:BETAGAL BETA-1,3-N-ACETYLGLUCOSAMINYLTRANSFERASE 8"/>
    <property type="match status" value="1"/>
</dbReference>
<keyword evidence="5 16" id="KW-0328">Glycosyltransferase</keyword>
<dbReference type="OrthoDB" id="5957813at2759"/>
<dbReference type="HOGENOM" id="CLU_036849_5_0_1"/>
<accession>W5NM08</accession>
<keyword evidence="11" id="KW-0472">Membrane</keyword>
<keyword evidence="10 16" id="KW-0333">Golgi apparatus</keyword>
<dbReference type="GO" id="GO:0016262">
    <property type="term" value="F:protein N-acetylglucosaminyltransferase activity"/>
    <property type="evidence" value="ECO:0000318"/>
    <property type="project" value="GO_Central"/>
</dbReference>
<comment type="catalytic activity">
    <reaction evidence="14">
        <text>a beta-D-galactosyl-(1-&gt;4)-N-acetyl-beta-D-glucosaminyl derivative + UDP-N-acetyl-alpha-D-glucosamine = an N-acetyl-beta-D-glucosaminyl-(1-&gt;3)-beta-D-galactosyl-(1-&gt;4)-N-acetyl-beta-D-glucosaminyl derivative + UDP + H(+)</text>
        <dbReference type="Rhea" id="RHEA:14389"/>
        <dbReference type="ChEBI" id="CHEBI:15378"/>
        <dbReference type="ChEBI" id="CHEBI:57705"/>
        <dbReference type="ChEBI" id="CHEBI:58223"/>
        <dbReference type="ChEBI" id="CHEBI:133507"/>
        <dbReference type="ChEBI" id="CHEBI:134090"/>
        <dbReference type="EC" id="2.4.1.149"/>
    </reaction>
</comment>
<evidence type="ECO:0000313" key="19">
    <source>
        <dbReference type="Proteomes" id="UP000018468"/>
    </source>
</evidence>
<evidence type="ECO:0000256" key="14">
    <source>
        <dbReference type="ARBA" id="ARBA00050470"/>
    </source>
</evidence>
<dbReference type="STRING" id="7918.ENSLOCP00000021667"/>
<dbReference type="Ensembl" id="ENSLOCT00000021704.1">
    <property type="protein sequence ID" value="ENSLOCP00000021667.1"/>
    <property type="gene ID" value="ENSLOCG00000017562.1"/>
</dbReference>
<reference evidence="18" key="3">
    <citation type="submission" date="2025-09" db="UniProtKB">
        <authorList>
            <consortium name="Ensembl"/>
        </authorList>
    </citation>
    <scope>IDENTIFICATION</scope>
</reference>
<dbReference type="eggNOG" id="KOG2287">
    <property type="taxonomic scope" value="Eukaryota"/>
</dbReference>
<name>W5NM08_LEPOC</name>
<proteinExistence type="inferred from homology"/>
<evidence type="ECO:0000256" key="3">
    <source>
        <dbReference type="ARBA" id="ARBA00004922"/>
    </source>
</evidence>
<dbReference type="EC" id="2.4.1.-" evidence="16"/>
<comment type="similarity">
    <text evidence="4 16">Belongs to the glycosyltransferase 31 family.</text>
</comment>
<protein>
    <recommendedName>
        <fullName evidence="16">Hexosyltransferase</fullName>
        <ecNumber evidence="16">2.4.1.-</ecNumber>
    </recommendedName>
</protein>
<comment type="pathway">
    <text evidence="3">Protein modification; protein glycosylation.</text>
</comment>
<dbReference type="FunFam" id="3.90.550.50:FF:000010">
    <property type="entry name" value="Hexosyltransferase"/>
    <property type="match status" value="1"/>
</dbReference>
<dbReference type="Pfam" id="PF01762">
    <property type="entry name" value="Galactosyl_T"/>
    <property type="match status" value="1"/>
</dbReference>
<evidence type="ECO:0000256" key="13">
    <source>
        <dbReference type="ARBA" id="ARBA00023211"/>
    </source>
</evidence>
<evidence type="ECO:0000256" key="15">
    <source>
        <dbReference type="ARBA" id="ARBA00065824"/>
    </source>
</evidence>
<evidence type="ECO:0000256" key="1">
    <source>
        <dbReference type="ARBA" id="ARBA00001936"/>
    </source>
</evidence>
<comment type="subunit">
    <text evidence="15">Interacts with B3GNT8; this interaction greatly increases B3GNT2 catalytic activity, independently of B3GNT8 enzymatic activity.</text>
</comment>
<keyword evidence="12" id="KW-0325">Glycoprotein</keyword>
<evidence type="ECO:0000256" key="7">
    <source>
        <dbReference type="ARBA" id="ARBA00022692"/>
    </source>
</evidence>
<dbReference type="GeneTree" id="ENSGT00940000161895"/>
<dbReference type="InterPro" id="IPR002659">
    <property type="entry name" value="Glyco_trans_31"/>
</dbReference>